<sequence length="449" mass="49798">MSNPGSTCPTVTSITCTMERGKFPADADPCYLAQKAEIALRLPRKIVTKAGLLRFLNQLVMSSLIRIEERKAQYLWPYKAEVVFAIMNPVPLPMLATSDDSKKKYGDNLPHSSNPFARPALEAWIMHRVKRIRRPDIILVKNPGQRWPGRGATYFNGKAHSDNLKMLIEMKFLDDKLSKGQLRDYTLIATDARFGVMRIDDNRSEKQKQYDKQYNTAERPSALRYILPPLIGSDEGNSQPIPVPIAPPEGTPGTIPQPLSENLPLLSAAPWDYLPSVEDWLRWGNEVGSLAEDGWDCVRESTRQMFHPFGNWASEKGEWWCNEVIDPITQQASYMISWVSDKTGEVLSWSFIQLQELWETVFSGMDITLDYLKQIDWVQILHDIGDGTVQLIIKTAEVIVTIIVTVIIAAALVILVAAIIAAIAAGGAAVAGVLTALAAVGGGTLALAQ</sequence>
<protein>
    <submittedName>
        <fullName evidence="6">VRR-NUC domain</fullName>
    </submittedName>
</protein>
<dbReference type="RefSeq" id="WP_049599501.1">
    <property type="nucleotide sequence ID" value="NZ_CABIHV010000185.1"/>
</dbReference>
<feature type="domain" description="VRR-NUC" evidence="5">
    <location>
        <begin position="75"/>
        <end position="201"/>
    </location>
</feature>
<feature type="transmembrane region" description="Helical" evidence="4">
    <location>
        <begin position="429"/>
        <end position="448"/>
    </location>
</feature>
<gene>
    <name evidence="6" type="ORF">ERS008667_02226</name>
</gene>
<evidence type="ECO:0000256" key="4">
    <source>
        <dbReference type="SAM" id="Phobius"/>
    </source>
</evidence>
<dbReference type="AlphaFoldDB" id="A0A0T9QBA9"/>
<keyword evidence="4" id="KW-0472">Membrane</keyword>
<reference evidence="6 7" key="1">
    <citation type="submission" date="2015-03" db="EMBL/GenBank/DDBJ databases">
        <authorList>
            <person name="Murphy D."/>
        </authorList>
    </citation>
    <scope>NUCLEOTIDE SEQUENCE [LARGE SCALE GENOMIC DNA]</scope>
    <source>
        <strain evidence="6 7">Y233</strain>
    </source>
</reference>
<evidence type="ECO:0000313" key="6">
    <source>
        <dbReference type="EMBL" id="CNI03562.1"/>
    </source>
</evidence>
<evidence type="ECO:0000313" key="7">
    <source>
        <dbReference type="Proteomes" id="UP000038204"/>
    </source>
</evidence>
<dbReference type="SMART" id="SM00990">
    <property type="entry name" value="VRR_NUC"/>
    <property type="match status" value="1"/>
</dbReference>
<accession>A0A0T9QBA9</accession>
<dbReference type="GO" id="GO:0004518">
    <property type="term" value="F:nuclease activity"/>
    <property type="evidence" value="ECO:0007669"/>
    <property type="project" value="UniProtKB-KW"/>
</dbReference>
<evidence type="ECO:0000256" key="3">
    <source>
        <dbReference type="ARBA" id="ARBA00022801"/>
    </source>
</evidence>
<organism evidence="6 7">
    <name type="scientific">Yersinia similis</name>
    <dbReference type="NCBI Taxonomy" id="367190"/>
    <lineage>
        <taxon>Bacteria</taxon>
        <taxon>Pseudomonadati</taxon>
        <taxon>Pseudomonadota</taxon>
        <taxon>Gammaproteobacteria</taxon>
        <taxon>Enterobacterales</taxon>
        <taxon>Yersiniaceae</taxon>
        <taxon>Yersinia</taxon>
    </lineage>
</organism>
<dbReference type="Proteomes" id="UP000038204">
    <property type="component" value="Unassembled WGS sequence"/>
</dbReference>
<dbReference type="InterPro" id="IPR014883">
    <property type="entry name" value="VRR_NUC"/>
</dbReference>
<evidence type="ECO:0000259" key="5">
    <source>
        <dbReference type="SMART" id="SM00990"/>
    </source>
</evidence>
<feature type="transmembrane region" description="Helical" evidence="4">
    <location>
        <begin position="398"/>
        <end position="423"/>
    </location>
</feature>
<name>A0A0T9QBA9_9GAMM</name>
<dbReference type="EMBL" id="CQBK01000014">
    <property type="protein sequence ID" value="CNI03562.1"/>
    <property type="molecule type" value="Genomic_DNA"/>
</dbReference>
<keyword evidence="3" id="KW-0378">Hydrolase</keyword>
<keyword evidence="4" id="KW-1133">Transmembrane helix</keyword>
<dbReference type="GO" id="GO:0016788">
    <property type="term" value="F:hydrolase activity, acting on ester bonds"/>
    <property type="evidence" value="ECO:0007669"/>
    <property type="project" value="InterPro"/>
</dbReference>
<evidence type="ECO:0000256" key="1">
    <source>
        <dbReference type="ARBA" id="ARBA00001946"/>
    </source>
</evidence>
<comment type="cofactor">
    <cofactor evidence="1">
        <name>Mg(2+)</name>
        <dbReference type="ChEBI" id="CHEBI:18420"/>
    </cofactor>
</comment>
<dbReference type="Pfam" id="PF08774">
    <property type="entry name" value="VRR_NUC"/>
    <property type="match status" value="1"/>
</dbReference>
<evidence type="ECO:0000256" key="2">
    <source>
        <dbReference type="ARBA" id="ARBA00022722"/>
    </source>
</evidence>
<proteinExistence type="predicted"/>
<keyword evidence="4" id="KW-0812">Transmembrane</keyword>
<keyword evidence="2" id="KW-0540">Nuclease</keyword>